<accession>A0A2K9PPS9</accession>
<protein>
    <recommendedName>
        <fullName evidence="9">ABC transmembrane type-1 domain-containing protein</fullName>
    </recommendedName>
</protein>
<dbReference type="KEGG" id="fek:C1H87_10410"/>
<proteinExistence type="inferred from homology"/>
<keyword evidence="5 8" id="KW-0812">Transmembrane</keyword>
<organism evidence="10 11">
    <name type="scientific">Flavivirga eckloniae</name>
    <dbReference type="NCBI Taxonomy" id="1803846"/>
    <lineage>
        <taxon>Bacteria</taxon>
        <taxon>Pseudomonadati</taxon>
        <taxon>Bacteroidota</taxon>
        <taxon>Flavobacteriia</taxon>
        <taxon>Flavobacteriales</taxon>
        <taxon>Flavobacteriaceae</taxon>
        <taxon>Flavivirga</taxon>
    </lineage>
</organism>
<dbReference type="CDD" id="cd06261">
    <property type="entry name" value="TM_PBP2"/>
    <property type="match status" value="1"/>
</dbReference>
<keyword evidence="7 8" id="KW-0472">Membrane</keyword>
<dbReference type="PANTHER" id="PTHR43357:SF4">
    <property type="entry name" value="INNER MEMBRANE ABC TRANSPORTER PERMEASE PROTEIN YDCV"/>
    <property type="match status" value="1"/>
</dbReference>
<feature type="transmembrane region" description="Helical" evidence="8">
    <location>
        <begin position="58"/>
        <end position="78"/>
    </location>
</feature>
<keyword evidence="6 8" id="KW-1133">Transmembrane helix</keyword>
<dbReference type="EMBL" id="CP025791">
    <property type="protein sequence ID" value="AUP79090.1"/>
    <property type="molecule type" value="Genomic_DNA"/>
</dbReference>
<keyword evidence="4" id="KW-0997">Cell inner membrane</keyword>
<evidence type="ECO:0000259" key="9">
    <source>
        <dbReference type="PROSITE" id="PS50928"/>
    </source>
</evidence>
<evidence type="ECO:0000256" key="4">
    <source>
        <dbReference type="ARBA" id="ARBA00022519"/>
    </source>
</evidence>
<dbReference type="Proteomes" id="UP000235826">
    <property type="component" value="Chromosome"/>
</dbReference>
<evidence type="ECO:0000313" key="11">
    <source>
        <dbReference type="Proteomes" id="UP000235826"/>
    </source>
</evidence>
<reference evidence="10 11" key="1">
    <citation type="submission" date="2018-01" db="EMBL/GenBank/DDBJ databases">
        <title>Complete genome sequence of Flavivirga eckloniae ECD14 isolated from seaweed Ecklonia cava.</title>
        <authorList>
            <person name="Lee J.H."/>
            <person name="Baik K.S."/>
            <person name="Seong C.N."/>
        </authorList>
    </citation>
    <scope>NUCLEOTIDE SEQUENCE [LARGE SCALE GENOMIC DNA]</scope>
    <source>
        <strain evidence="10 11">ECD14</strain>
    </source>
</reference>
<comment type="similarity">
    <text evidence="8">Belongs to the binding-protein-dependent transport system permease family.</text>
</comment>
<name>A0A2K9PPS9_9FLAO</name>
<dbReference type="AlphaFoldDB" id="A0A2K9PPS9"/>
<dbReference type="OrthoDB" id="8444880at2"/>
<sequence>MKVLIKIILIVVLTLIIIPIFSIFYYSFSNTGVDKLHWYYEIIYNNDFLKALWLSTKTSVVVALITSIIGFIISLAWFNKKQRYVVMLLIIILGLIPPDIIALGLSQFSQLLHLIDTNLFFTVIGLTLYTLPFVILLLWSRYYFIHNSIIKSARDIGMKNIFINIKIILPMSISALLTSFIFSFILSLNEYPRTYYLSGHHNLLSEYLYGKLSSGADESIYAGSGITIILSLIFLLLSLFLFKIRNINKQL</sequence>
<dbReference type="GO" id="GO:0055085">
    <property type="term" value="P:transmembrane transport"/>
    <property type="evidence" value="ECO:0007669"/>
    <property type="project" value="InterPro"/>
</dbReference>
<evidence type="ECO:0000256" key="8">
    <source>
        <dbReference type="RuleBase" id="RU363032"/>
    </source>
</evidence>
<dbReference type="PROSITE" id="PS50928">
    <property type="entry name" value="ABC_TM1"/>
    <property type="match status" value="1"/>
</dbReference>
<feature type="transmembrane region" description="Helical" evidence="8">
    <location>
        <begin position="85"/>
        <end position="107"/>
    </location>
</feature>
<feature type="transmembrane region" description="Helical" evidence="8">
    <location>
        <begin position="161"/>
        <end position="186"/>
    </location>
</feature>
<comment type="subcellular location">
    <subcellularLocation>
        <location evidence="1">Cell inner membrane</location>
        <topology evidence="1">Multi-pass membrane protein</topology>
    </subcellularLocation>
    <subcellularLocation>
        <location evidence="8">Cell membrane</location>
        <topology evidence="8">Multi-pass membrane protein</topology>
    </subcellularLocation>
</comment>
<dbReference type="PANTHER" id="PTHR43357">
    <property type="entry name" value="INNER MEMBRANE ABC TRANSPORTER PERMEASE PROTEIN YDCV"/>
    <property type="match status" value="1"/>
</dbReference>
<dbReference type="GO" id="GO:0005886">
    <property type="term" value="C:plasma membrane"/>
    <property type="evidence" value="ECO:0007669"/>
    <property type="project" value="UniProtKB-SubCell"/>
</dbReference>
<feature type="domain" description="ABC transmembrane type-1" evidence="9">
    <location>
        <begin position="52"/>
        <end position="241"/>
    </location>
</feature>
<keyword evidence="2 8" id="KW-0813">Transport</keyword>
<feature type="transmembrane region" description="Helical" evidence="8">
    <location>
        <begin position="220"/>
        <end position="242"/>
    </location>
</feature>
<evidence type="ECO:0000256" key="3">
    <source>
        <dbReference type="ARBA" id="ARBA00022475"/>
    </source>
</evidence>
<dbReference type="SUPFAM" id="SSF161098">
    <property type="entry name" value="MetI-like"/>
    <property type="match status" value="1"/>
</dbReference>
<evidence type="ECO:0000313" key="10">
    <source>
        <dbReference type="EMBL" id="AUP79090.1"/>
    </source>
</evidence>
<dbReference type="InterPro" id="IPR000515">
    <property type="entry name" value="MetI-like"/>
</dbReference>
<evidence type="ECO:0000256" key="1">
    <source>
        <dbReference type="ARBA" id="ARBA00004429"/>
    </source>
</evidence>
<feature type="transmembrane region" description="Helical" evidence="8">
    <location>
        <begin position="119"/>
        <end position="140"/>
    </location>
</feature>
<evidence type="ECO:0000256" key="5">
    <source>
        <dbReference type="ARBA" id="ARBA00022692"/>
    </source>
</evidence>
<evidence type="ECO:0000256" key="2">
    <source>
        <dbReference type="ARBA" id="ARBA00022448"/>
    </source>
</evidence>
<dbReference type="Gene3D" id="1.10.3720.10">
    <property type="entry name" value="MetI-like"/>
    <property type="match status" value="1"/>
</dbReference>
<keyword evidence="11" id="KW-1185">Reference proteome</keyword>
<gene>
    <name evidence="10" type="ORF">C1H87_10410</name>
</gene>
<dbReference type="RefSeq" id="WP_102755745.1">
    <property type="nucleotide sequence ID" value="NZ_CP025791.1"/>
</dbReference>
<evidence type="ECO:0000256" key="6">
    <source>
        <dbReference type="ARBA" id="ARBA00022989"/>
    </source>
</evidence>
<dbReference type="InterPro" id="IPR035906">
    <property type="entry name" value="MetI-like_sf"/>
</dbReference>
<keyword evidence="3" id="KW-1003">Cell membrane</keyword>
<dbReference type="Pfam" id="PF00528">
    <property type="entry name" value="BPD_transp_1"/>
    <property type="match status" value="1"/>
</dbReference>
<evidence type="ECO:0000256" key="7">
    <source>
        <dbReference type="ARBA" id="ARBA00023136"/>
    </source>
</evidence>
<feature type="transmembrane region" description="Helical" evidence="8">
    <location>
        <begin position="7"/>
        <end position="28"/>
    </location>
</feature>